<evidence type="ECO:0000313" key="3">
    <source>
        <dbReference type="Proteomes" id="UP001057375"/>
    </source>
</evidence>
<name>A0ABQ5JU89_9EUKA</name>
<keyword evidence="3" id="KW-1185">Reference proteome</keyword>
<feature type="region of interest" description="Disordered" evidence="1">
    <location>
        <begin position="23"/>
        <end position="51"/>
    </location>
</feature>
<dbReference type="Proteomes" id="UP001057375">
    <property type="component" value="Unassembled WGS sequence"/>
</dbReference>
<protein>
    <submittedName>
        <fullName evidence="2">Uncharacterized protein</fullName>
    </submittedName>
</protein>
<gene>
    <name evidence="2" type="ORF">ADUPG1_011076</name>
</gene>
<feature type="non-terminal residue" evidence="2">
    <location>
        <position position="237"/>
    </location>
</feature>
<proteinExistence type="predicted"/>
<sequence length="237" mass="26728">MPSIPKSRQSLKPVNSSFFCQIDKKPADSVPNSSISSRYDSSKSIKPEHTSSSRDLFHTSLFASTSSYSSNIPDFLPKNGDKTIPIASQYGCKIHRRGCDVDLPCEPTDRGLGLKCSNQGQQFPILPQKPRSMCPNPVSNLSISQIPQYDYKFRHSAEIERLYKQYADIWTKKLSHEYELLLEKAKKQEIIQDCESERCKTHPSVQTVSFFRKGMNLSYVTKNADIFSSPGSFPSTS</sequence>
<accession>A0ABQ5JU89</accession>
<comment type="caution">
    <text evidence="2">The sequence shown here is derived from an EMBL/GenBank/DDBJ whole genome shotgun (WGS) entry which is preliminary data.</text>
</comment>
<reference evidence="2" key="1">
    <citation type="submission" date="2022-03" db="EMBL/GenBank/DDBJ databases">
        <title>Draft genome sequence of Aduncisulcus paluster, a free-living microaerophilic Fornicata.</title>
        <authorList>
            <person name="Yuyama I."/>
            <person name="Kume K."/>
            <person name="Tamura T."/>
            <person name="Inagaki Y."/>
            <person name="Hashimoto T."/>
        </authorList>
    </citation>
    <scope>NUCLEOTIDE SEQUENCE</scope>
    <source>
        <strain evidence="2">NY0171</strain>
    </source>
</reference>
<evidence type="ECO:0000256" key="1">
    <source>
        <dbReference type="SAM" id="MobiDB-lite"/>
    </source>
</evidence>
<evidence type="ECO:0000313" key="2">
    <source>
        <dbReference type="EMBL" id="GKT17293.1"/>
    </source>
</evidence>
<feature type="compositionally biased region" description="Basic and acidic residues" evidence="1">
    <location>
        <begin position="40"/>
        <end position="51"/>
    </location>
</feature>
<organism evidence="2 3">
    <name type="scientific">Aduncisulcus paluster</name>
    <dbReference type="NCBI Taxonomy" id="2918883"/>
    <lineage>
        <taxon>Eukaryota</taxon>
        <taxon>Metamonada</taxon>
        <taxon>Carpediemonas-like organisms</taxon>
        <taxon>Aduncisulcus</taxon>
    </lineage>
</organism>
<dbReference type="EMBL" id="BQXS01011836">
    <property type="protein sequence ID" value="GKT17293.1"/>
    <property type="molecule type" value="Genomic_DNA"/>
</dbReference>